<dbReference type="EMBL" id="JAENRR010000112">
    <property type="protein sequence ID" value="MBK3519968.1"/>
    <property type="molecule type" value="Genomic_DNA"/>
</dbReference>
<proteinExistence type="predicted"/>
<dbReference type="Gene3D" id="2.130.10.10">
    <property type="entry name" value="YVTN repeat-like/Quinoprotein amine dehydrogenase"/>
    <property type="match status" value="1"/>
</dbReference>
<comment type="caution">
    <text evidence="2">The sequence shown here is derived from an EMBL/GenBank/DDBJ whole genome shotgun (WGS) entry which is preliminary data.</text>
</comment>
<dbReference type="InterPro" id="IPR011110">
    <property type="entry name" value="Reg_prop"/>
</dbReference>
<sequence length="88" mass="10198">MDCLNFIRIYIVAVCFALMANTSFAHDYQLSYYSIEDGLSHNEVTSIVQDDYGFMWFGTRAGLLQNSVMRSICNVYNFTFFLFSICSR</sequence>
<keyword evidence="3" id="KW-1185">Reference proteome</keyword>
<evidence type="ECO:0008006" key="4">
    <source>
        <dbReference type="Google" id="ProtNLM"/>
    </source>
</evidence>
<organism evidence="2 3">
    <name type="scientific">Carboxylicivirga marina</name>
    <dbReference type="NCBI Taxonomy" id="2800988"/>
    <lineage>
        <taxon>Bacteria</taxon>
        <taxon>Pseudomonadati</taxon>
        <taxon>Bacteroidota</taxon>
        <taxon>Bacteroidia</taxon>
        <taxon>Marinilabiliales</taxon>
        <taxon>Marinilabiliaceae</taxon>
        <taxon>Carboxylicivirga</taxon>
    </lineage>
</organism>
<protein>
    <recommendedName>
        <fullName evidence="4">Two component regulator propeller</fullName>
    </recommendedName>
</protein>
<evidence type="ECO:0000313" key="2">
    <source>
        <dbReference type="EMBL" id="MBK3519968.1"/>
    </source>
</evidence>
<evidence type="ECO:0000313" key="3">
    <source>
        <dbReference type="Proteomes" id="UP000605676"/>
    </source>
</evidence>
<feature type="chain" id="PRO_5046777086" description="Two component regulator propeller" evidence="1">
    <location>
        <begin position="26"/>
        <end position="88"/>
    </location>
</feature>
<keyword evidence="1" id="KW-0732">Signal</keyword>
<name>A0ABS1HQL8_9BACT</name>
<reference evidence="2 3" key="1">
    <citation type="submission" date="2021-01" db="EMBL/GenBank/DDBJ databases">
        <title>Carboxyliciviraga sp.nov., isolated from coastal sediments.</title>
        <authorList>
            <person name="Lu D."/>
            <person name="Zhang T."/>
        </authorList>
    </citation>
    <scope>NUCLEOTIDE SEQUENCE [LARGE SCALE GENOMIC DNA]</scope>
    <source>
        <strain evidence="2 3">N1Y132</strain>
    </source>
</reference>
<dbReference type="InterPro" id="IPR015943">
    <property type="entry name" value="WD40/YVTN_repeat-like_dom_sf"/>
</dbReference>
<evidence type="ECO:0000256" key="1">
    <source>
        <dbReference type="SAM" id="SignalP"/>
    </source>
</evidence>
<accession>A0ABS1HQL8</accession>
<dbReference type="Pfam" id="PF07494">
    <property type="entry name" value="Reg_prop"/>
    <property type="match status" value="1"/>
</dbReference>
<gene>
    <name evidence="2" type="ORF">JIV24_21695</name>
</gene>
<dbReference type="Proteomes" id="UP000605676">
    <property type="component" value="Unassembled WGS sequence"/>
</dbReference>
<feature type="signal peptide" evidence="1">
    <location>
        <begin position="1"/>
        <end position="25"/>
    </location>
</feature>